<accession>A0A6J4JYI4</accession>
<evidence type="ECO:0000313" key="4">
    <source>
        <dbReference type="EMBL" id="CAA9291050.1"/>
    </source>
</evidence>
<feature type="transmembrane region" description="Helical" evidence="2">
    <location>
        <begin position="112"/>
        <end position="130"/>
    </location>
</feature>
<dbReference type="GO" id="GO:0020037">
    <property type="term" value="F:heme binding"/>
    <property type="evidence" value="ECO:0007669"/>
    <property type="project" value="TreeGrafter"/>
</dbReference>
<dbReference type="GO" id="GO:0043546">
    <property type="term" value="F:molybdopterin cofactor binding"/>
    <property type="evidence" value="ECO:0007669"/>
    <property type="project" value="TreeGrafter"/>
</dbReference>
<reference evidence="4" key="1">
    <citation type="submission" date="2020-02" db="EMBL/GenBank/DDBJ databases">
        <authorList>
            <person name="Meier V. D."/>
        </authorList>
    </citation>
    <scope>NUCLEOTIDE SEQUENCE</scope>
    <source>
        <strain evidence="4">AVDCRST_MAG77</strain>
    </source>
</reference>
<evidence type="ECO:0000259" key="3">
    <source>
        <dbReference type="Pfam" id="PF00174"/>
    </source>
</evidence>
<evidence type="ECO:0000256" key="1">
    <source>
        <dbReference type="SAM" id="MobiDB-lite"/>
    </source>
</evidence>
<name>A0A6J4JYI4_9CHLR</name>
<sequence length="455" mass="48166">MAAALRGYRRGMLAAIAVALVSTVVAAFTLGSSVLEPAAQAVMQLTPVAVANVLLQRLGVAARPLALLGALAMLMAIGGSLGALLAGVLAVLRHVPPGTDLARRRTRREMGMESAAVLGGAGAIVGVSAADAARRDRLVSGGGRQVFPFEPPLARVSGFPEAGQSPEVTPVAQFYVVSKNAQDPYLDATLWRLRIDGLTRQSIALTFDELRALPRLDQYVTFQCVSNPVGGSLMSNALWSGVSLAALLERAGPLPDAARVVFSAPDGHEESVPLELARRPENLIAYAMNGEQLTRLHGHPARVLLPGLYGFKQVKWLTHIRLAPETHRGYWPRRGWTDEAVIRTTARVDLARAENGQIRAAGMALAGGRGITAVEARVVSSDGRPGEWVPAELHTPPLSGMTWVQWRALLPPPTGVAGADVEARAVDGEGRPQENALNGPFPNGSSGYHRLTVKA</sequence>
<dbReference type="AlphaFoldDB" id="A0A6J4JYI4"/>
<dbReference type="SUPFAM" id="SSF81296">
    <property type="entry name" value="E set domains"/>
    <property type="match status" value="1"/>
</dbReference>
<dbReference type="EMBL" id="CADCTC010000251">
    <property type="protein sequence ID" value="CAA9291050.1"/>
    <property type="molecule type" value="Genomic_DNA"/>
</dbReference>
<dbReference type="Gene3D" id="3.90.420.10">
    <property type="entry name" value="Oxidoreductase, molybdopterin-binding domain"/>
    <property type="match status" value="1"/>
</dbReference>
<dbReference type="InterPro" id="IPR008335">
    <property type="entry name" value="Mopterin_OxRdtase_euk"/>
</dbReference>
<dbReference type="InterPro" id="IPR036374">
    <property type="entry name" value="OxRdtase_Mopterin-bd_sf"/>
</dbReference>
<feature type="region of interest" description="Disordered" evidence="1">
    <location>
        <begin position="430"/>
        <end position="455"/>
    </location>
</feature>
<dbReference type="Gene3D" id="2.60.40.650">
    <property type="match status" value="1"/>
</dbReference>
<dbReference type="PANTHER" id="PTHR19372:SF7">
    <property type="entry name" value="SULFITE OXIDASE, MITOCHONDRIAL"/>
    <property type="match status" value="1"/>
</dbReference>
<feature type="transmembrane region" description="Helical" evidence="2">
    <location>
        <begin position="65"/>
        <end position="92"/>
    </location>
</feature>
<dbReference type="InterPro" id="IPR000572">
    <property type="entry name" value="OxRdtase_Mopterin-bd_dom"/>
</dbReference>
<keyword evidence="2" id="KW-1133">Transmembrane helix</keyword>
<feature type="domain" description="Oxidoreductase molybdopterin-binding" evidence="3">
    <location>
        <begin position="184"/>
        <end position="331"/>
    </location>
</feature>
<dbReference type="PANTHER" id="PTHR19372">
    <property type="entry name" value="SULFITE REDUCTASE"/>
    <property type="match status" value="1"/>
</dbReference>
<dbReference type="Pfam" id="PF00174">
    <property type="entry name" value="Oxidored_molyb"/>
    <property type="match status" value="1"/>
</dbReference>
<dbReference type="PRINTS" id="PR00407">
    <property type="entry name" value="EUMOPTERIN"/>
</dbReference>
<dbReference type="GO" id="GO:0008482">
    <property type="term" value="F:sulfite oxidase activity"/>
    <property type="evidence" value="ECO:0007669"/>
    <property type="project" value="TreeGrafter"/>
</dbReference>
<dbReference type="InterPro" id="IPR014756">
    <property type="entry name" value="Ig_E-set"/>
</dbReference>
<organism evidence="4">
    <name type="scientific">uncultured Chloroflexota bacterium</name>
    <dbReference type="NCBI Taxonomy" id="166587"/>
    <lineage>
        <taxon>Bacteria</taxon>
        <taxon>Bacillati</taxon>
        <taxon>Chloroflexota</taxon>
        <taxon>environmental samples</taxon>
    </lineage>
</organism>
<dbReference type="SUPFAM" id="SSF56524">
    <property type="entry name" value="Oxidoreductase molybdopterin-binding domain"/>
    <property type="match status" value="1"/>
</dbReference>
<keyword evidence="2" id="KW-0812">Transmembrane</keyword>
<protein>
    <recommendedName>
        <fullName evidence="3">Oxidoreductase molybdopterin-binding domain-containing protein</fullName>
    </recommendedName>
</protein>
<evidence type="ECO:0000256" key="2">
    <source>
        <dbReference type="SAM" id="Phobius"/>
    </source>
</evidence>
<dbReference type="GO" id="GO:0006790">
    <property type="term" value="P:sulfur compound metabolic process"/>
    <property type="evidence" value="ECO:0007669"/>
    <property type="project" value="TreeGrafter"/>
</dbReference>
<gene>
    <name evidence="4" type="ORF">AVDCRST_MAG77-4728</name>
</gene>
<keyword evidence="2" id="KW-0472">Membrane</keyword>
<proteinExistence type="predicted"/>